<dbReference type="EMBL" id="CADCXU010007081">
    <property type="protein sequence ID" value="CAA9998442.1"/>
    <property type="molecule type" value="Genomic_DNA"/>
</dbReference>
<keyword evidence="2" id="KW-1185">Reference proteome</keyword>
<sequence>MQILKFAKKNLLHFWNIKNIHIFCKDDHNTSIYSVNMEGKAPDFRNMKNIHIFYKDDHNTSIYSVNIEVITLVMIVLKSRIGTELQKKLILIHIYSESLPEQVSHPSLPYLHLHRTPPFVISVNAIKWAARLNVSKNRLAVSRDPESPFRVKLGDECCRDKHSSSRNLKPVKMRSRA</sequence>
<evidence type="ECO:0000313" key="2">
    <source>
        <dbReference type="Proteomes" id="UP000479000"/>
    </source>
</evidence>
<proteinExistence type="predicted"/>
<evidence type="ECO:0000313" key="1">
    <source>
        <dbReference type="EMBL" id="CAA9998442.1"/>
    </source>
</evidence>
<dbReference type="Proteomes" id="UP000479000">
    <property type="component" value="Unassembled WGS sequence"/>
</dbReference>
<organism evidence="1 2">
    <name type="scientific">Nesidiocoris tenuis</name>
    <dbReference type="NCBI Taxonomy" id="355587"/>
    <lineage>
        <taxon>Eukaryota</taxon>
        <taxon>Metazoa</taxon>
        <taxon>Ecdysozoa</taxon>
        <taxon>Arthropoda</taxon>
        <taxon>Hexapoda</taxon>
        <taxon>Insecta</taxon>
        <taxon>Pterygota</taxon>
        <taxon>Neoptera</taxon>
        <taxon>Paraneoptera</taxon>
        <taxon>Hemiptera</taxon>
        <taxon>Heteroptera</taxon>
        <taxon>Panheteroptera</taxon>
        <taxon>Cimicomorpha</taxon>
        <taxon>Miridae</taxon>
        <taxon>Dicyphina</taxon>
        <taxon>Nesidiocoris</taxon>
    </lineage>
</organism>
<reference evidence="1 2" key="1">
    <citation type="submission" date="2020-02" db="EMBL/GenBank/DDBJ databases">
        <authorList>
            <person name="Ferguson B K."/>
        </authorList>
    </citation>
    <scope>NUCLEOTIDE SEQUENCE [LARGE SCALE GENOMIC DNA]</scope>
</reference>
<dbReference type="AlphaFoldDB" id="A0A6H5G7E9"/>
<gene>
    <name evidence="1" type="ORF">NTEN_LOCUS4725</name>
</gene>
<accession>A0A6H5G7E9</accession>
<protein>
    <submittedName>
        <fullName evidence="1">Uncharacterized protein</fullName>
    </submittedName>
</protein>
<name>A0A6H5G7E9_9HEMI</name>